<dbReference type="PROSITE" id="PS51257">
    <property type="entry name" value="PROKAR_LIPOPROTEIN"/>
    <property type="match status" value="1"/>
</dbReference>
<evidence type="ECO:0000259" key="7">
    <source>
        <dbReference type="Pfam" id="PF12849"/>
    </source>
</evidence>
<dbReference type="InterPro" id="IPR005673">
    <property type="entry name" value="ABC_phos-bd_PstS"/>
</dbReference>
<evidence type="ECO:0000313" key="9">
    <source>
        <dbReference type="EMBL" id="SKA91751.1"/>
    </source>
</evidence>
<feature type="domain" description="PBP" evidence="7">
    <location>
        <begin position="47"/>
        <end position="340"/>
    </location>
</feature>
<dbReference type="GO" id="GO:0035435">
    <property type="term" value="P:phosphate ion transmembrane transport"/>
    <property type="evidence" value="ECO:0007669"/>
    <property type="project" value="InterPro"/>
</dbReference>
<reference evidence="8" key="2">
    <citation type="submission" date="2015-02" db="EMBL/GenBank/DDBJ databases">
        <authorList>
            <person name="Vasilyev I.Y."/>
            <person name="Siniagina M.N."/>
            <person name="Malanin S.Y."/>
            <person name="Boulygina E.A."/>
            <person name="Grygoryeva T.V."/>
            <person name="Yarullina D.R."/>
            <person name="Ilinskaya O.N."/>
        </authorList>
    </citation>
    <scope>NUCLEOTIDE SEQUENCE</scope>
    <source>
        <strain evidence="8">VKM Ac-1804</strain>
    </source>
</reference>
<evidence type="ECO:0000256" key="5">
    <source>
        <dbReference type="PIRSR" id="PIRSR002756-1"/>
    </source>
</evidence>
<protein>
    <recommendedName>
        <fullName evidence="4">Phosphate-binding protein</fullName>
    </recommendedName>
</protein>
<sequence length="371" mass="37283">MKFKNVATAGAILVASAIALSGCSSSTPEATATATPTAAAVDYSSLSGTITAGGSSAQANAQAAWTTAFTAQAKGVTINYDKSQGSGGGVTNWTAGSYDFAGSDSPLTADQQTAATKCGPNGAINLPIYLDGVAIVYNLAGVDKLNLSAETLAKIFSLSITTWNDPAIAAENPTAKLPATAITTVTRSDGSGTTKTFTNFLSQTAKDVWTYPADSAWPIAGTSAQKGTSGIVQAVGAGDGTIGYADHSAIGDLKAAAVSVKGKDFVSFSPEAVTSAFDAAATTADTGIKGDLAQKVDFTAISGTEAYPIPLVSYGILCTTFADAKQKELTTAYLGWIGSDVGQKVAAKNAGAAQIPEKLLTEIAASLALVK</sequence>
<comment type="similarity">
    <text evidence="1 4">Belongs to the PstS family.</text>
</comment>
<evidence type="ECO:0000256" key="3">
    <source>
        <dbReference type="ARBA" id="ARBA00022592"/>
    </source>
</evidence>
<reference evidence="9" key="3">
    <citation type="submission" date="2017-02" db="EMBL/GenBank/DDBJ databases">
        <authorList>
            <person name="Peterson S.W."/>
        </authorList>
    </citation>
    <scope>NUCLEOTIDE SEQUENCE [LARGE SCALE GENOMIC DNA]</scope>
    <source>
        <strain evidence="9">VKM Ac-2052</strain>
    </source>
</reference>
<dbReference type="EMBL" id="JYFC01000002">
    <property type="protein sequence ID" value="KJC65207.1"/>
    <property type="molecule type" value="Genomic_DNA"/>
</dbReference>
<organism evidence="9 11">
    <name type="scientific">Agreia bicolorata</name>
    <dbReference type="NCBI Taxonomy" id="110935"/>
    <lineage>
        <taxon>Bacteria</taxon>
        <taxon>Bacillati</taxon>
        <taxon>Actinomycetota</taxon>
        <taxon>Actinomycetes</taxon>
        <taxon>Micrococcales</taxon>
        <taxon>Microbacteriaceae</taxon>
        <taxon>Agreia</taxon>
    </lineage>
</organism>
<feature type="binding site" evidence="5">
    <location>
        <position position="86"/>
    </location>
    <ligand>
        <name>phosphate</name>
        <dbReference type="ChEBI" id="CHEBI:43474"/>
    </ligand>
</feature>
<keyword evidence="6" id="KW-0732">Signal</keyword>
<keyword evidence="3 4" id="KW-0592">Phosphate transport</keyword>
<dbReference type="PANTHER" id="PTHR42996">
    <property type="entry name" value="PHOSPHATE-BINDING PROTEIN PSTS"/>
    <property type="match status" value="1"/>
</dbReference>
<feature type="signal peptide" evidence="6">
    <location>
        <begin position="1"/>
        <end position="26"/>
    </location>
</feature>
<dbReference type="PANTHER" id="PTHR42996:SF1">
    <property type="entry name" value="PHOSPHATE-BINDING PROTEIN PSTS"/>
    <property type="match status" value="1"/>
</dbReference>
<feature type="chain" id="PRO_5038749274" description="Phosphate-binding protein" evidence="6">
    <location>
        <begin position="27"/>
        <end position="371"/>
    </location>
</feature>
<dbReference type="GO" id="GO:0043190">
    <property type="term" value="C:ATP-binding cassette (ABC) transporter complex"/>
    <property type="evidence" value="ECO:0007669"/>
    <property type="project" value="InterPro"/>
</dbReference>
<dbReference type="AlphaFoldDB" id="A0A1T4XRQ1"/>
<feature type="binding site" evidence="5">
    <location>
        <begin position="55"/>
        <end position="57"/>
    </location>
    <ligand>
        <name>phosphate</name>
        <dbReference type="ChEBI" id="CHEBI:43474"/>
    </ligand>
</feature>
<name>A0A1T4XRQ1_9MICO</name>
<dbReference type="Proteomes" id="UP000032503">
    <property type="component" value="Unassembled WGS sequence"/>
</dbReference>
<dbReference type="CDD" id="cd13565">
    <property type="entry name" value="PBP2_PstS"/>
    <property type="match status" value="1"/>
</dbReference>
<keyword evidence="2 4" id="KW-0813">Transport</keyword>
<evidence type="ECO:0000313" key="10">
    <source>
        <dbReference type="Proteomes" id="UP000032503"/>
    </source>
</evidence>
<reference evidence="11" key="4">
    <citation type="submission" date="2017-02" db="EMBL/GenBank/DDBJ databases">
        <authorList>
            <person name="Varghese N."/>
            <person name="Submissions S."/>
        </authorList>
    </citation>
    <scope>NUCLEOTIDE SEQUENCE [LARGE SCALE GENOMIC DNA]</scope>
    <source>
        <strain evidence="11">VKM Ac-2052</strain>
    </source>
</reference>
<keyword evidence="10" id="KW-1185">Reference proteome</keyword>
<evidence type="ECO:0000256" key="4">
    <source>
        <dbReference type="PIRNR" id="PIRNR002756"/>
    </source>
</evidence>
<gene>
    <name evidence="9" type="ORF">SAMN06295879_1538</name>
    <name evidence="8" type="ORF">TZ00_06740</name>
</gene>
<evidence type="ECO:0000313" key="11">
    <source>
        <dbReference type="Proteomes" id="UP000189735"/>
    </source>
</evidence>
<reference evidence="8 10" key="1">
    <citation type="journal article" date="2001" name="Int. J. Syst. Evol. Microbiol.">
        <title>Agreia bicolorata gen. nov., sp. nov., to accommodate actinobacteria isolated from narrow reed grass infected by the nematode Heteroanguina graminophila.</title>
        <authorList>
            <person name="Evtushenko L.I."/>
            <person name="Dorofeeva L.V."/>
            <person name="Dobrovolskaya T.G."/>
            <person name="Streshinskaya G.M."/>
            <person name="Subbotin S.A."/>
            <person name="Tiedje J.M."/>
        </authorList>
    </citation>
    <scope>NUCLEOTIDE SEQUENCE [LARGE SCALE GENOMIC DNA]</scope>
    <source>
        <strain evidence="8 10">VKM Ac-1804</strain>
    </source>
</reference>
<dbReference type="GO" id="GO:0042301">
    <property type="term" value="F:phosphate ion binding"/>
    <property type="evidence" value="ECO:0007669"/>
    <property type="project" value="InterPro"/>
</dbReference>
<accession>A0A1T4XRQ1</accession>
<proteinExistence type="inferred from homology"/>
<dbReference type="SUPFAM" id="SSF53850">
    <property type="entry name" value="Periplasmic binding protein-like II"/>
    <property type="match status" value="1"/>
</dbReference>
<dbReference type="Gene3D" id="3.40.190.10">
    <property type="entry name" value="Periplasmic binding protein-like II"/>
    <property type="match status" value="2"/>
</dbReference>
<evidence type="ECO:0000256" key="2">
    <source>
        <dbReference type="ARBA" id="ARBA00022448"/>
    </source>
</evidence>
<dbReference type="RefSeq" id="WP_044440144.1">
    <property type="nucleotide sequence ID" value="NZ_FUYG01000003.1"/>
</dbReference>
<dbReference type="InterPro" id="IPR024370">
    <property type="entry name" value="PBP_domain"/>
</dbReference>
<dbReference type="EMBL" id="FUYG01000003">
    <property type="protein sequence ID" value="SKA91751.1"/>
    <property type="molecule type" value="Genomic_DNA"/>
</dbReference>
<evidence type="ECO:0000313" key="8">
    <source>
        <dbReference type="EMBL" id="KJC65207.1"/>
    </source>
</evidence>
<dbReference type="Pfam" id="PF12849">
    <property type="entry name" value="PBP_like_2"/>
    <property type="match status" value="1"/>
</dbReference>
<evidence type="ECO:0000256" key="1">
    <source>
        <dbReference type="ARBA" id="ARBA00008725"/>
    </source>
</evidence>
<dbReference type="Proteomes" id="UP000189735">
    <property type="component" value="Unassembled WGS sequence"/>
</dbReference>
<dbReference type="PIRSF" id="PIRSF002756">
    <property type="entry name" value="PstS"/>
    <property type="match status" value="1"/>
</dbReference>
<feature type="binding site" evidence="5">
    <location>
        <begin position="191"/>
        <end position="193"/>
    </location>
    <ligand>
        <name>phosphate</name>
        <dbReference type="ChEBI" id="CHEBI:43474"/>
    </ligand>
</feature>
<feature type="binding site" evidence="5">
    <location>
        <position position="104"/>
    </location>
    <ligand>
        <name>phosphate</name>
        <dbReference type="ChEBI" id="CHEBI:43474"/>
    </ligand>
</feature>
<evidence type="ECO:0000256" key="6">
    <source>
        <dbReference type="SAM" id="SignalP"/>
    </source>
</evidence>
<dbReference type="InterPro" id="IPR050962">
    <property type="entry name" value="Phosphate-bind_PstS"/>
</dbReference>